<feature type="transmembrane region" description="Helical" evidence="2">
    <location>
        <begin position="20"/>
        <end position="39"/>
    </location>
</feature>
<evidence type="ECO:0000256" key="1">
    <source>
        <dbReference type="SAM" id="MobiDB-lite"/>
    </source>
</evidence>
<name>A0A2M4D8V8_ANODA</name>
<feature type="compositionally biased region" description="Pro residues" evidence="1">
    <location>
        <begin position="173"/>
        <end position="182"/>
    </location>
</feature>
<dbReference type="AlphaFoldDB" id="A0A2M4D8V8"/>
<evidence type="ECO:0000256" key="2">
    <source>
        <dbReference type="SAM" id="Phobius"/>
    </source>
</evidence>
<organism evidence="3">
    <name type="scientific">Anopheles darlingi</name>
    <name type="common">Mosquito</name>
    <dbReference type="NCBI Taxonomy" id="43151"/>
    <lineage>
        <taxon>Eukaryota</taxon>
        <taxon>Metazoa</taxon>
        <taxon>Ecdysozoa</taxon>
        <taxon>Arthropoda</taxon>
        <taxon>Hexapoda</taxon>
        <taxon>Insecta</taxon>
        <taxon>Pterygota</taxon>
        <taxon>Neoptera</taxon>
        <taxon>Endopterygota</taxon>
        <taxon>Diptera</taxon>
        <taxon>Nematocera</taxon>
        <taxon>Culicoidea</taxon>
        <taxon>Culicidae</taxon>
        <taxon>Anophelinae</taxon>
        <taxon>Anopheles</taxon>
    </lineage>
</organism>
<protein>
    <submittedName>
        <fullName evidence="3">Uncharacterized protein</fullName>
    </submittedName>
</protein>
<keyword evidence="2" id="KW-0812">Transmembrane</keyword>
<proteinExistence type="predicted"/>
<dbReference type="EMBL" id="GGFL01009832">
    <property type="protein sequence ID" value="MBW74010.1"/>
    <property type="molecule type" value="Transcribed_RNA"/>
</dbReference>
<keyword evidence="2" id="KW-0472">Membrane</keyword>
<accession>A0A2M4D8V8</accession>
<feature type="region of interest" description="Disordered" evidence="1">
    <location>
        <begin position="167"/>
        <end position="193"/>
    </location>
</feature>
<evidence type="ECO:0000313" key="3">
    <source>
        <dbReference type="EMBL" id="MBW74010.1"/>
    </source>
</evidence>
<keyword evidence="2" id="KW-1133">Transmembrane helix</keyword>
<feature type="transmembrane region" description="Helical" evidence="2">
    <location>
        <begin position="51"/>
        <end position="70"/>
    </location>
</feature>
<sequence>MMMGPGNCSWMVLQLVPWRGRLFLLLPWVICYSRTYAWADSSAVVHRQQNCCLLFVPFGCGFFFLVFRWGAFSLSCARPLCFSLPCWTFCALVIWCSCVASCDSSVMPPSLSIRTSSLHSMISSSSTSMSSTCCWSYASDIEDSCEASSSVSATGGVGVVTTGDSMRTARATPPLPRPPRLAPRPRRPRPRLVVARNSCTGVTDVDLRPPLKLSDDSSTTKSSNLLVALACAAPRFGRPIMSML</sequence>
<reference evidence="3" key="1">
    <citation type="submission" date="2018-01" db="EMBL/GenBank/DDBJ databases">
        <title>An insight into the sialome of Amazonian anophelines.</title>
        <authorList>
            <person name="Ribeiro J.M."/>
            <person name="Scarpassa V."/>
            <person name="Calvo E."/>
        </authorList>
    </citation>
    <scope>NUCLEOTIDE SEQUENCE</scope>
</reference>